<name>A0A2D3I4Z0_9VIRU</name>
<dbReference type="EMBL" id="MF768985">
    <property type="protein sequence ID" value="ATU83460.1"/>
    <property type="molecule type" value="Genomic_DNA"/>
</dbReference>
<sequence>MAASCTANLEVIALAESIKPVTKLDSRAEEANLAHILLAALMTSLNIWSTPIIRGILSSHSYPSENSLPSKMSKNCLTTFTTRFLTKTLAFSSSFLVEEILESISFHIEEEEPLLIDELISGECKMSTKGAGCFGSSVIFSLANKSASSSVTVSGDHLLLLCCSPLLMAVSFLLAEAPLEKTDLFMAKVTPINLRELEKCLAYSGLFLLILIIFFNNNRLD</sequence>
<keyword evidence="1" id="KW-0812">Transmembrane</keyword>
<evidence type="ECO:0000313" key="2">
    <source>
        <dbReference type="EMBL" id="ATU83460.1"/>
    </source>
</evidence>
<protein>
    <submittedName>
        <fullName evidence="2">ORF1165</fullName>
    </submittedName>
</protein>
<feature type="transmembrane region" description="Helical" evidence="1">
    <location>
        <begin position="158"/>
        <end position="179"/>
    </location>
</feature>
<keyword evidence="1" id="KW-1133">Transmembrane helix</keyword>
<feature type="transmembrane region" description="Helical" evidence="1">
    <location>
        <begin position="200"/>
        <end position="217"/>
    </location>
</feature>
<proteinExistence type="predicted"/>
<dbReference type="Proteomes" id="UP000267516">
    <property type="component" value="Segment"/>
</dbReference>
<evidence type="ECO:0000256" key="1">
    <source>
        <dbReference type="SAM" id="Phobius"/>
    </source>
</evidence>
<keyword evidence="1" id="KW-0472">Membrane</keyword>
<accession>A0A2D3I4Z0</accession>
<reference evidence="2" key="1">
    <citation type="journal article" date="2018" name="Aquaculture">
        <title>Complete genome sequence of a white spot syndrome virus associated with a disease incursion in Australia.</title>
        <authorList>
            <person name="Oakey J."/>
            <person name="Smith C.S."/>
        </authorList>
    </citation>
    <scope>NUCLEOTIDE SEQUENCE [LARGE SCALE GENOMIC DNA]</scope>
    <source>
        <strain evidence="2">WSSV-AU</strain>
    </source>
</reference>
<organism evidence="2">
    <name type="scientific">White spot syndrome virus</name>
    <dbReference type="NCBI Taxonomy" id="342409"/>
    <lineage>
        <taxon>Viruses</taxon>
        <taxon>Viruses incertae sedis</taxon>
        <taxon>Naldaviricetes</taxon>
        <taxon>Nimaviridae</taxon>
        <taxon>Whispovirus</taxon>
    </lineage>
</organism>